<dbReference type="InterPro" id="IPR000160">
    <property type="entry name" value="GGDEF_dom"/>
</dbReference>
<evidence type="ECO:0000256" key="2">
    <source>
        <dbReference type="ARBA" id="ARBA00034247"/>
    </source>
</evidence>
<organism evidence="8 9">
    <name type="scientific">Geoanaerobacter pelophilus</name>
    <dbReference type="NCBI Taxonomy" id="60036"/>
    <lineage>
        <taxon>Bacteria</taxon>
        <taxon>Pseudomonadati</taxon>
        <taxon>Thermodesulfobacteriota</taxon>
        <taxon>Desulfuromonadia</taxon>
        <taxon>Geobacterales</taxon>
        <taxon>Geobacteraceae</taxon>
        <taxon>Geoanaerobacter</taxon>
    </lineage>
</organism>
<dbReference type="Proteomes" id="UP000811899">
    <property type="component" value="Unassembled WGS sequence"/>
</dbReference>
<dbReference type="CDD" id="cd00156">
    <property type="entry name" value="REC"/>
    <property type="match status" value="2"/>
</dbReference>
<gene>
    <name evidence="8" type="ORF">KI809_13290</name>
</gene>
<dbReference type="GO" id="GO:0000160">
    <property type="term" value="P:phosphorelay signal transduction system"/>
    <property type="evidence" value="ECO:0007669"/>
    <property type="project" value="InterPro"/>
</dbReference>
<dbReference type="PANTHER" id="PTHR45138:SF9">
    <property type="entry name" value="DIGUANYLATE CYCLASE DGCM-RELATED"/>
    <property type="match status" value="1"/>
</dbReference>
<dbReference type="InterPro" id="IPR029787">
    <property type="entry name" value="Nucleotide_cyclase"/>
</dbReference>
<feature type="domain" description="HPt" evidence="7">
    <location>
        <begin position="8"/>
        <end position="115"/>
    </location>
</feature>
<feature type="modified residue" description="Phosphohistidine" evidence="3">
    <location>
        <position position="55"/>
    </location>
</feature>
<dbReference type="GO" id="GO:0043709">
    <property type="term" value="P:cell adhesion involved in single-species biofilm formation"/>
    <property type="evidence" value="ECO:0007669"/>
    <property type="project" value="TreeGrafter"/>
</dbReference>
<evidence type="ECO:0000313" key="9">
    <source>
        <dbReference type="Proteomes" id="UP000811899"/>
    </source>
</evidence>
<dbReference type="PANTHER" id="PTHR45138">
    <property type="entry name" value="REGULATORY COMPONENTS OF SENSORY TRANSDUCTION SYSTEM"/>
    <property type="match status" value="1"/>
</dbReference>
<dbReference type="EMBL" id="JAHCVJ010000005">
    <property type="protein sequence ID" value="MBT0665275.1"/>
    <property type="molecule type" value="Genomic_DNA"/>
</dbReference>
<dbReference type="GO" id="GO:0004672">
    <property type="term" value="F:protein kinase activity"/>
    <property type="evidence" value="ECO:0007669"/>
    <property type="project" value="UniProtKB-ARBA"/>
</dbReference>
<dbReference type="Pfam" id="PF01627">
    <property type="entry name" value="Hpt"/>
    <property type="match status" value="1"/>
</dbReference>
<evidence type="ECO:0000259" key="5">
    <source>
        <dbReference type="PROSITE" id="PS50110"/>
    </source>
</evidence>
<evidence type="ECO:0000256" key="1">
    <source>
        <dbReference type="ARBA" id="ARBA00012528"/>
    </source>
</evidence>
<dbReference type="PROSITE" id="PS50887">
    <property type="entry name" value="GGDEF"/>
    <property type="match status" value="1"/>
</dbReference>
<dbReference type="EC" id="2.7.7.65" evidence="1"/>
<dbReference type="SMART" id="SM00448">
    <property type="entry name" value="REC"/>
    <property type="match status" value="2"/>
</dbReference>
<sequence>MSTQVISVANKLQRIRDSYIKQLPTQLEAIRKAYDDLCQGPMEDEGLKDLHRLIHTIKGASASFGLSGLSAAAAVGEGLAKEAMQADEIPGDWRHKMTESINGMSAEAAKIETAQEVDLNTLELVAATESSIGKETKMVYLCEDDSFQRLTMATQIGCFGFEVVSFADLDQLSQAVKNSPPAAIVMDLVFPGRPLGGAETIQKLQSGQDVAIPTIFISSHDELSFRLAAARAGSDAYFVKPVNLTVLCSTLSLLTSTEKPEPYRVMIVDDDPHLTELYSTILSSAGMVTRTLNDPMLAMPLLFEFKPDLILSDMNMPGCNGIELARAIRQIDAYSGIPIVFLSSETDSDLPFHAMRVGGDEFLSKPIKADHLISAVSARAGRMKTIRQNMVQDSMTGLLNHTNFRERLISEIAESRSCGKKLCFAMIDIDGFKKINDSHGHPTGDRVLIAMARFLQQRCRKTDIIGRYGSNEFGVILPDCDIPTAAPLFEQLRESFAAIRFPAGTDSFSATFSCGIAALPLQGDAEQICKAVDDALSEAKKGGRNKVVADQQ</sequence>
<protein>
    <recommendedName>
        <fullName evidence="1">diguanylate cyclase</fullName>
        <ecNumber evidence="1">2.7.7.65</ecNumber>
    </recommendedName>
</protein>
<feature type="domain" description="Response regulatory" evidence="5">
    <location>
        <begin position="138"/>
        <end position="255"/>
    </location>
</feature>
<dbReference type="GO" id="GO:1902201">
    <property type="term" value="P:negative regulation of bacterial-type flagellum-dependent cell motility"/>
    <property type="evidence" value="ECO:0007669"/>
    <property type="project" value="TreeGrafter"/>
</dbReference>
<dbReference type="Gene3D" id="3.30.70.270">
    <property type="match status" value="1"/>
</dbReference>
<name>A0AAW4L9P6_9BACT</name>
<evidence type="ECO:0000256" key="4">
    <source>
        <dbReference type="PROSITE-ProRule" id="PRU00169"/>
    </source>
</evidence>
<dbReference type="GO" id="GO:0005886">
    <property type="term" value="C:plasma membrane"/>
    <property type="evidence" value="ECO:0007669"/>
    <property type="project" value="TreeGrafter"/>
</dbReference>
<dbReference type="InterPro" id="IPR036641">
    <property type="entry name" value="HPT_dom_sf"/>
</dbReference>
<keyword evidence="9" id="KW-1185">Reference proteome</keyword>
<comment type="caution">
    <text evidence="8">The sequence shown here is derived from an EMBL/GenBank/DDBJ whole genome shotgun (WGS) entry which is preliminary data.</text>
</comment>
<dbReference type="InterPro" id="IPR043128">
    <property type="entry name" value="Rev_trsase/Diguanyl_cyclase"/>
</dbReference>
<evidence type="ECO:0000256" key="3">
    <source>
        <dbReference type="PROSITE-ProRule" id="PRU00110"/>
    </source>
</evidence>
<reference evidence="8 9" key="1">
    <citation type="submission" date="2021-05" db="EMBL/GenBank/DDBJ databases">
        <title>The draft genome of Geobacter pelophilus DSM 12255.</title>
        <authorList>
            <person name="Xu Z."/>
            <person name="Masuda Y."/>
            <person name="Itoh H."/>
            <person name="Senoo K."/>
        </authorList>
    </citation>
    <scope>NUCLEOTIDE SEQUENCE [LARGE SCALE GENOMIC DNA]</scope>
    <source>
        <strain evidence="8 9">DSM 12255</strain>
    </source>
</reference>
<dbReference type="Gene3D" id="3.40.50.2300">
    <property type="match status" value="2"/>
</dbReference>
<dbReference type="InterPro" id="IPR001789">
    <property type="entry name" value="Sig_transdc_resp-reg_receiver"/>
</dbReference>
<feature type="modified residue" description="4-aspartylphosphate" evidence="4">
    <location>
        <position position="187"/>
    </location>
</feature>
<dbReference type="InterPro" id="IPR008207">
    <property type="entry name" value="Sig_transdc_His_kin_Hpt_dom"/>
</dbReference>
<dbReference type="Pfam" id="PF00990">
    <property type="entry name" value="GGDEF"/>
    <property type="match status" value="1"/>
</dbReference>
<feature type="domain" description="GGDEF" evidence="6">
    <location>
        <begin position="420"/>
        <end position="552"/>
    </location>
</feature>
<dbReference type="SMART" id="SM00267">
    <property type="entry name" value="GGDEF"/>
    <property type="match status" value="1"/>
</dbReference>
<comment type="catalytic activity">
    <reaction evidence="2">
        <text>2 GTP = 3',3'-c-di-GMP + 2 diphosphate</text>
        <dbReference type="Rhea" id="RHEA:24898"/>
        <dbReference type="ChEBI" id="CHEBI:33019"/>
        <dbReference type="ChEBI" id="CHEBI:37565"/>
        <dbReference type="ChEBI" id="CHEBI:58805"/>
        <dbReference type="EC" id="2.7.7.65"/>
    </reaction>
</comment>
<dbReference type="PROSITE" id="PS50894">
    <property type="entry name" value="HPT"/>
    <property type="match status" value="1"/>
</dbReference>
<dbReference type="SUPFAM" id="SSF47226">
    <property type="entry name" value="Histidine-containing phosphotransfer domain, HPT domain"/>
    <property type="match status" value="1"/>
</dbReference>
<accession>A0AAW4L9P6</accession>
<dbReference type="RefSeq" id="WP_214172048.1">
    <property type="nucleotide sequence ID" value="NZ_JAHCVJ010000005.1"/>
</dbReference>
<proteinExistence type="predicted"/>
<evidence type="ECO:0000259" key="7">
    <source>
        <dbReference type="PROSITE" id="PS50894"/>
    </source>
</evidence>
<dbReference type="Pfam" id="PF00072">
    <property type="entry name" value="Response_reg"/>
    <property type="match status" value="2"/>
</dbReference>
<dbReference type="FunFam" id="3.30.70.270:FF:000001">
    <property type="entry name" value="Diguanylate cyclase domain protein"/>
    <property type="match status" value="1"/>
</dbReference>
<dbReference type="AlphaFoldDB" id="A0AAW4L9P6"/>
<dbReference type="PROSITE" id="PS50110">
    <property type="entry name" value="RESPONSE_REGULATORY"/>
    <property type="match status" value="2"/>
</dbReference>
<dbReference type="CDD" id="cd00088">
    <property type="entry name" value="HPT"/>
    <property type="match status" value="1"/>
</dbReference>
<dbReference type="SUPFAM" id="SSF52172">
    <property type="entry name" value="CheY-like"/>
    <property type="match status" value="2"/>
</dbReference>
<dbReference type="NCBIfam" id="TIGR00254">
    <property type="entry name" value="GGDEF"/>
    <property type="match status" value="1"/>
</dbReference>
<dbReference type="GO" id="GO:0052621">
    <property type="term" value="F:diguanylate cyclase activity"/>
    <property type="evidence" value="ECO:0007669"/>
    <property type="project" value="UniProtKB-EC"/>
</dbReference>
<evidence type="ECO:0000313" key="8">
    <source>
        <dbReference type="EMBL" id="MBT0665275.1"/>
    </source>
</evidence>
<dbReference type="Gene3D" id="1.20.120.160">
    <property type="entry name" value="HPT domain"/>
    <property type="match status" value="1"/>
</dbReference>
<evidence type="ECO:0000259" key="6">
    <source>
        <dbReference type="PROSITE" id="PS50887"/>
    </source>
</evidence>
<dbReference type="CDD" id="cd01949">
    <property type="entry name" value="GGDEF"/>
    <property type="match status" value="1"/>
</dbReference>
<keyword evidence="4" id="KW-0597">Phosphoprotein</keyword>
<dbReference type="SUPFAM" id="SSF55073">
    <property type="entry name" value="Nucleotide cyclase"/>
    <property type="match status" value="1"/>
</dbReference>
<dbReference type="InterPro" id="IPR011006">
    <property type="entry name" value="CheY-like_superfamily"/>
</dbReference>
<feature type="domain" description="Response regulatory" evidence="5">
    <location>
        <begin position="264"/>
        <end position="380"/>
    </location>
</feature>
<dbReference type="InterPro" id="IPR050469">
    <property type="entry name" value="Diguanylate_Cyclase"/>
</dbReference>
<feature type="modified residue" description="4-aspartylphosphate" evidence="4">
    <location>
        <position position="313"/>
    </location>
</feature>